<evidence type="ECO:0000256" key="4">
    <source>
        <dbReference type="ARBA" id="ARBA00022597"/>
    </source>
</evidence>
<dbReference type="SUPFAM" id="SSF52728">
    <property type="entry name" value="PTS IIb component"/>
    <property type="match status" value="1"/>
</dbReference>
<comment type="caution">
    <text evidence="9">The sequence shown here is derived from an EMBL/GenBank/DDBJ whole genome shotgun (WGS) entry which is preliminary data.</text>
</comment>
<keyword evidence="3" id="KW-0963">Cytoplasm</keyword>
<accession>A0ABS7SY36</accession>
<dbReference type="Proteomes" id="UP000734271">
    <property type="component" value="Unassembled WGS sequence"/>
</dbReference>
<keyword evidence="5" id="KW-0808">Transferase</keyword>
<keyword evidence="2" id="KW-0813">Transport</keyword>
<feature type="domain" description="PTS EIIB type-4" evidence="8">
    <location>
        <begin position="1"/>
        <end position="164"/>
    </location>
</feature>
<evidence type="ECO:0000313" key="10">
    <source>
        <dbReference type="Proteomes" id="UP000734271"/>
    </source>
</evidence>
<evidence type="ECO:0000256" key="3">
    <source>
        <dbReference type="ARBA" id="ARBA00022490"/>
    </source>
</evidence>
<organism evidence="9 10">
    <name type="scientific">Anaerococcus murdochii</name>
    <dbReference type="NCBI Taxonomy" id="411577"/>
    <lineage>
        <taxon>Bacteria</taxon>
        <taxon>Bacillati</taxon>
        <taxon>Bacillota</taxon>
        <taxon>Tissierellia</taxon>
        <taxon>Tissierellales</taxon>
        <taxon>Peptoniphilaceae</taxon>
        <taxon>Anaerococcus</taxon>
    </lineage>
</organism>
<dbReference type="PROSITE" id="PS51101">
    <property type="entry name" value="PTS_EIIB_TYPE_4"/>
    <property type="match status" value="1"/>
</dbReference>
<proteinExistence type="predicted"/>
<evidence type="ECO:0000256" key="6">
    <source>
        <dbReference type="ARBA" id="ARBA00022683"/>
    </source>
</evidence>
<name>A0ABS7SY36_9FIRM</name>
<dbReference type="RefSeq" id="WP_223418385.1">
    <property type="nucleotide sequence ID" value="NZ_JAIPME010000002.1"/>
</dbReference>
<evidence type="ECO:0000256" key="1">
    <source>
        <dbReference type="ARBA" id="ARBA00004496"/>
    </source>
</evidence>
<keyword evidence="7" id="KW-0418">Kinase</keyword>
<dbReference type="EMBL" id="JAIPME010000002">
    <property type="protein sequence ID" value="MBZ2386406.1"/>
    <property type="molecule type" value="Genomic_DNA"/>
</dbReference>
<dbReference type="InterPro" id="IPR004720">
    <property type="entry name" value="PTS_IIB_sorbose-sp"/>
</dbReference>
<reference evidence="9 10" key="1">
    <citation type="submission" date="2021-08" db="EMBL/GenBank/DDBJ databases">
        <title>FDA dAtabase for Regulatory Grade micrObial Sequences (FDA-ARGOS): Supporting development and validation of Infectious Disease Dx tests.</title>
        <authorList>
            <person name="Sproer C."/>
            <person name="Gronow S."/>
            <person name="Severitt S."/>
            <person name="Schroder I."/>
            <person name="Tallon L."/>
            <person name="Sadzewicz L."/>
            <person name="Zhao X."/>
            <person name="Boylan J."/>
            <person name="Ott S."/>
            <person name="Bowen H."/>
            <person name="Vavikolanu K."/>
            <person name="Hazen T."/>
            <person name="Aluvathingal J."/>
            <person name="Nadendla S."/>
            <person name="Lowell S."/>
            <person name="Myers T."/>
            <person name="Yan Y."/>
            <person name="Sichtig H."/>
        </authorList>
    </citation>
    <scope>NUCLEOTIDE SEQUENCE [LARGE SCALE GENOMIC DNA]</scope>
    <source>
        <strain evidence="9 10">FDAARGOS_1460</strain>
    </source>
</reference>
<comment type="subcellular location">
    <subcellularLocation>
        <location evidence="1">Cytoplasm</location>
    </subcellularLocation>
</comment>
<protein>
    <submittedName>
        <fullName evidence="9">PTS sugar transporter subunit IIB</fullName>
    </submittedName>
</protein>
<sequence>MSVTLARIDDRLIHGQTTTRWSRERHVDGIIIIGDEVINDEVRKKVLKAAARDFKLGIYSENHGVEKIKSAMDSQKDFFIIASSPKIFDKLVKNGADFGGVLNVGCMNTRENSKVVGRTLALTGDDYEAFESLSKNGIKLEFQLLPDNDIKNWDEIKKKFNSMK</sequence>
<keyword evidence="6" id="KW-0598">Phosphotransferase system</keyword>
<dbReference type="InterPro" id="IPR036667">
    <property type="entry name" value="PTS_IIB_sorbose-sp_sf"/>
</dbReference>
<dbReference type="Pfam" id="PF03830">
    <property type="entry name" value="PTSIIB_sorb"/>
    <property type="match status" value="1"/>
</dbReference>
<evidence type="ECO:0000313" key="9">
    <source>
        <dbReference type="EMBL" id="MBZ2386406.1"/>
    </source>
</evidence>
<evidence type="ECO:0000259" key="8">
    <source>
        <dbReference type="PROSITE" id="PS51101"/>
    </source>
</evidence>
<gene>
    <name evidence="9" type="ORF">K8P03_03700</name>
</gene>
<dbReference type="Gene3D" id="3.40.35.10">
    <property type="entry name" value="Phosphotransferase system, sorbose subfamily IIB component"/>
    <property type="match status" value="1"/>
</dbReference>
<evidence type="ECO:0000256" key="2">
    <source>
        <dbReference type="ARBA" id="ARBA00022448"/>
    </source>
</evidence>
<keyword evidence="4 9" id="KW-0762">Sugar transport</keyword>
<keyword evidence="10" id="KW-1185">Reference proteome</keyword>
<evidence type="ECO:0000256" key="5">
    <source>
        <dbReference type="ARBA" id="ARBA00022679"/>
    </source>
</evidence>
<evidence type="ECO:0000256" key="7">
    <source>
        <dbReference type="ARBA" id="ARBA00022777"/>
    </source>
</evidence>